<dbReference type="AlphaFoldDB" id="A0A6A3AC80"/>
<dbReference type="InterPro" id="IPR036008">
    <property type="entry name" value="Aconitase_4Fe-4S_dom"/>
</dbReference>
<dbReference type="GO" id="GO:0006013">
    <property type="term" value="P:mannose metabolic process"/>
    <property type="evidence" value="ECO:0007669"/>
    <property type="project" value="InterPro"/>
</dbReference>
<dbReference type="GO" id="GO:0030246">
    <property type="term" value="F:carbohydrate binding"/>
    <property type="evidence" value="ECO:0007669"/>
    <property type="project" value="InterPro"/>
</dbReference>
<evidence type="ECO:0000256" key="3">
    <source>
        <dbReference type="ARBA" id="ARBA00023014"/>
    </source>
</evidence>
<dbReference type="SUPFAM" id="SSF81923">
    <property type="entry name" value="Double Clp-N motif"/>
    <property type="match status" value="1"/>
</dbReference>
<gene>
    <name evidence="7" type="ORF">F3Y22_tig00110556pilonHSYRG00756</name>
</gene>
<dbReference type="SUPFAM" id="SSF53732">
    <property type="entry name" value="Aconitase iron-sulfur domain"/>
    <property type="match status" value="1"/>
</dbReference>
<evidence type="ECO:0000256" key="2">
    <source>
        <dbReference type="ARBA" id="ARBA00023004"/>
    </source>
</evidence>
<dbReference type="GO" id="GO:0051536">
    <property type="term" value="F:iron-sulfur cluster binding"/>
    <property type="evidence" value="ECO:0007669"/>
    <property type="project" value="UniProtKB-KW"/>
</dbReference>
<dbReference type="Pfam" id="PF00330">
    <property type="entry name" value="Aconitase"/>
    <property type="match status" value="1"/>
</dbReference>
<dbReference type="GO" id="GO:0046872">
    <property type="term" value="F:metal ion binding"/>
    <property type="evidence" value="ECO:0007669"/>
    <property type="project" value="UniProtKB-KW"/>
</dbReference>
<comment type="caution">
    <text evidence="7">The sequence shown here is derived from an EMBL/GenBank/DDBJ whole genome shotgun (WGS) entry which is preliminary data.</text>
</comment>
<feature type="domain" description="Clp R" evidence="5">
    <location>
        <begin position="218"/>
        <end position="286"/>
    </location>
</feature>
<organism evidence="7 8">
    <name type="scientific">Hibiscus syriacus</name>
    <name type="common">Rose of Sharon</name>
    <dbReference type="NCBI Taxonomy" id="106335"/>
    <lineage>
        <taxon>Eukaryota</taxon>
        <taxon>Viridiplantae</taxon>
        <taxon>Streptophyta</taxon>
        <taxon>Embryophyta</taxon>
        <taxon>Tracheophyta</taxon>
        <taxon>Spermatophyta</taxon>
        <taxon>Magnoliopsida</taxon>
        <taxon>eudicotyledons</taxon>
        <taxon>Gunneridae</taxon>
        <taxon>Pentapetalae</taxon>
        <taxon>rosids</taxon>
        <taxon>malvids</taxon>
        <taxon>Malvales</taxon>
        <taxon>Malvaceae</taxon>
        <taxon>Malvoideae</taxon>
        <taxon>Hibiscus</taxon>
    </lineage>
</organism>
<dbReference type="Pfam" id="PF07748">
    <property type="entry name" value="Glyco_hydro_38C"/>
    <property type="match status" value="1"/>
</dbReference>
<evidence type="ECO:0000259" key="4">
    <source>
        <dbReference type="Pfam" id="PF00330"/>
    </source>
</evidence>
<dbReference type="Gene3D" id="2.70.98.30">
    <property type="entry name" value="Golgi alpha-mannosidase II, domain 4"/>
    <property type="match status" value="1"/>
</dbReference>
<dbReference type="Proteomes" id="UP000436088">
    <property type="component" value="Unassembled WGS sequence"/>
</dbReference>
<evidence type="ECO:0000313" key="8">
    <source>
        <dbReference type="Proteomes" id="UP000436088"/>
    </source>
</evidence>
<dbReference type="PANTHER" id="PTHR11670">
    <property type="entry name" value="ACONITASE/IRON-RESPONSIVE ELEMENT FAMILY MEMBER"/>
    <property type="match status" value="1"/>
</dbReference>
<sequence>MTASINLSSIQRQLDDLTNMIKHTTTKSTPPKWWQKEDSQLSMLESKMASQQRDVEHMLQLLTGKKCEEEHDDSQVFDKLPTPKVDVPVQQSYPWYSSSSGDSDPHAFGAYVFRPNGSSPIVISRSVSLRVTRGPLVDEFFQQFNEWIYQVTRLYKDKEHAEFEFTIGSIPIDDIVGKEIITLLIANMATNKVFHTDSNGRDKLVEDDDPYKFRLLLMGINLKDSRVEVDEIIGRSNYFVVVKIPFTHTKCVLELLLEYARQLGHNYIGSEHILLGLLHEGEGVTARPQLTLKFSQQFPILHWMCQKSVAEHPFKAVLTSLPKPGGGEFGKFYSLSALNDPKINKLPYSIRILVESAIRNCDNFQVKKEDVKKIIDWENTSPKQCTNLAVIQAKLIIWFNTNRILYPDSVVGTDSHTTMIYGLREVSWGVGGIEAEATMLVSL</sequence>
<keyword evidence="1" id="KW-0479">Metal-binding</keyword>
<feature type="domain" description="Glycosyl hydrolase family 38 C-terminal" evidence="6">
    <location>
        <begin position="77"/>
        <end position="202"/>
    </location>
</feature>
<reference evidence="7" key="1">
    <citation type="submission" date="2019-09" db="EMBL/GenBank/DDBJ databases">
        <title>Draft genome information of white flower Hibiscus syriacus.</title>
        <authorList>
            <person name="Kim Y.-M."/>
        </authorList>
    </citation>
    <scope>NUCLEOTIDE SEQUENCE [LARGE SCALE GENOMIC DNA]</scope>
    <source>
        <strain evidence="7">YM2019G1</strain>
    </source>
</reference>
<dbReference type="InterPro" id="IPR011682">
    <property type="entry name" value="Glyco_hydro_38_C"/>
</dbReference>
<dbReference type="InterPro" id="IPR036628">
    <property type="entry name" value="Clp_N_dom_sf"/>
</dbReference>
<accession>A0A6A3AC80</accession>
<feature type="domain" description="Aconitase/3-isopropylmalate dehydratase large subunit alpha/beta/alpha" evidence="4">
    <location>
        <begin position="404"/>
        <end position="440"/>
    </location>
</feature>
<dbReference type="Pfam" id="PF02861">
    <property type="entry name" value="Clp_N"/>
    <property type="match status" value="1"/>
</dbReference>
<dbReference type="InterPro" id="IPR001030">
    <property type="entry name" value="Acoase/IPM_deHydtase_lsu_aba"/>
</dbReference>
<dbReference type="SUPFAM" id="SSF74650">
    <property type="entry name" value="Galactose mutarotase-like"/>
    <property type="match status" value="1"/>
</dbReference>
<dbReference type="Gene3D" id="3.30.499.10">
    <property type="entry name" value="Aconitase, domain 3"/>
    <property type="match status" value="2"/>
</dbReference>
<keyword evidence="2" id="KW-0408">Iron</keyword>
<evidence type="ECO:0000313" key="7">
    <source>
        <dbReference type="EMBL" id="KAE8700785.1"/>
    </source>
</evidence>
<dbReference type="InterPro" id="IPR006249">
    <property type="entry name" value="Aconitase/IRP2"/>
</dbReference>
<name>A0A6A3AC80_HIBSY</name>
<proteinExistence type="predicted"/>
<dbReference type="GO" id="GO:0004559">
    <property type="term" value="F:alpha-mannosidase activity"/>
    <property type="evidence" value="ECO:0007669"/>
    <property type="project" value="InterPro"/>
</dbReference>
<evidence type="ECO:0000256" key="1">
    <source>
        <dbReference type="ARBA" id="ARBA00022723"/>
    </source>
</evidence>
<keyword evidence="3" id="KW-0411">Iron-sulfur</keyword>
<dbReference type="InterPro" id="IPR004176">
    <property type="entry name" value="Clp_R_N"/>
</dbReference>
<dbReference type="Gene3D" id="1.10.1780.10">
    <property type="entry name" value="Clp, N-terminal domain"/>
    <property type="match status" value="1"/>
</dbReference>
<dbReference type="InterPro" id="IPR015931">
    <property type="entry name" value="Acnase/IPM_dHydase_lsu_aba_1/3"/>
</dbReference>
<keyword evidence="8" id="KW-1185">Reference proteome</keyword>
<dbReference type="EMBL" id="VEPZ02001028">
    <property type="protein sequence ID" value="KAE8700785.1"/>
    <property type="molecule type" value="Genomic_DNA"/>
</dbReference>
<evidence type="ECO:0000259" key="5">
    <source>
        <dbReference type="Pfam" id="PF02861"/>
    </source>
</evidence>
<dbReference type="InterPro" id="IPR011013">
    <property type="entry name" value="Gal_mutarotase_sf_dom"/>
</dbReference>
<evidence type="ECO:0000259" key="6">
    <source>
        <dbReference type="Pfam" id="PF07748"/>
    </source>
</evidence>
<dbReference type="PRINTS" id="PR00415">
    <property type="entry name" value="ACONITASE"/>
</dbReference>
<protein>
    <submittedName>
        <fullName evidence="7">Uncharacterized protein</fullName>
    </submittedName>
</protein>